<accession>A0A9Q0AWV5</accession>
<evidence type="ECO:0000313" key="1">
    <source>
        <dbReference type="EMBL" id="KAI3530536.1"/>
    </source>
</evidence>
<keyword evidence="2" id="KW-1185">Reference proteome</keyword>
<protein>
    <submittedName>
        <fullName evidence="1">Uncharacterized protein</fullName>
    </submittedName>
</protein>
<dbReference type="AlphaFoldDB" id="A0A9Q0AWV5"/>
<sequence>MFYIWINRQFMRDKTRTWSAAAGPLAFGWGVKVSSSNGNSFDLPVSHKFGHLVSGLLSAVAGKARYEIPRV</sequence>
<comment type="caution">
    <text evidence="1">The sequence shown here is derived from an EMBL/GenBank/DDBJ whole genome shotgun (WGS) entry which is preliminary data.</text>
</comment>
<reference evidence="1" key="1">
    <citation type="submission" date="2019-01" db="EMBL/GenBank/DDBJ databases">
        <title>Colletotrichum abscissum LGMF1257.</title>
        <authorList>
            <person name="Baroncelli R."/>
        </authorList>
    </citation>
    <scope>NUCLEOTIDE SEQUENCE</scope>
    <source>
        <strain evidence="1">Ca142</strain>
    </source>
</reference>
<organism evidence="1 2">
    <name type="scientific">Colletotrichum abscissum</name>
    <dbReference type="NCBI Taxonomy" id="1671311"/>
    <lineage>
        <taxon>Eukaryota</taxon>
        <taxon>Fungi</taxon>
        <taxon>Dikarya</taxon>
        <taxon>Ascomycota</taxon>
        <taxon>Pezizomycotina</taxon>
        <taxon>Sordariomycetes</taxon>
        <taxon>Hypocreomycetidae</taxon>
        <taxon>Glomerellales</taxon>
        <taxon>Glomerellaceae</taxon>
        <taxon>Colletotrichum</taxon>
        <taxon>Colletotrichum acutatum species complex</taxon>
    </lineage>
</organism>
<evidence type="ECO:0000313" key="2">
    <source>
        <dbReference type="Proteomes" id="UP001056436"/>
    </source>
</evidence>
<dbReference type="Proteomes" id="UP001056436">
    <property type="component" value="Unassembled WGS sequence"/>
</dbReference>
<gene>
    <name evidence="1" type="ORF">CABS02_14475</name>
</gene>
<name>A0A9Q0AWV5_9PEZI</name>
<proteinExistence type="predicted"/>
<dbReference type="EMBL" id="SDAQ01000202">
    <property type="protein sequence ID" value="KAI3530536.1"/>
    <property type="molecule type" value="Genomic_DNA"/>
</dbReference>